<reference evidence="2 3" key="1">
    <citation type="submission" date="2018-06" db="EMBL/GenBank/DDBJ databases">
        <authorList>
            <consortium name="Pathogen Informatics"/>
            <person name="Doyle S."/>
        </authorList>
    </citation>
    <scope>NUCLEOTIDE SEQUENCE [LARGE SCALE GENOMIC DNA]</scope>
    <source>
        <strain evidence="2 3">NCTC9426</strain>
    </source>
</reference>
<dbReference type="CDD" id="cd04301">
    <property type="entry name" value="NAT_SF"/>
    <property type="match status" value="1"/>
</dbReference>
<feature type="domain" description="N-acetyltransferase" evidence="1">
    <location>
        <begin position="4"/>
        <end position="168"/>
    </location>
</feature>
<gene>
    <name evidence="2" type="primary">speG</name>
    <name evidence="2" type="ORF">NCTC9426_00547</name>
</gene>
<evidence type="ECO:0000313" key="3">
    <source>
        <dbReference type="Proteomes" id="UP000254133"/>
    </source>
</evidence>
<organism evidence="2 3">
    <name type="scientific">Moraxella bovis</name>
    <dbReference type="NCBI Taxonomy" id="476"/>
    <lineage>
        <taxon>Bacteria</taxon>
        <taxon>Pseudomonadati</taxon>
        <taxon>Pseudomonadota</taxon>
        <taxon>Gammaproteobacteria</taxon>
        <taxon>Moraxellales</taxon>
        <taxon>Moraxellaceae</taxon>
        <taxon>Moraxella</taxon>
    </lineage>
</organism>
<dbReference type="Pfam" id="PF00583">
    <property type="entry name" value="Acetyltransf_1"/>
    <property type="match status" value="1"/>
</dbReference>
<evidence type="ECO:0000313" key="2">
    <source>
        <dbReference type="EMBL" id="STY90531.1"/>
    </source>
</evidence>
<dbReference type="PROSITE" id="PS51186">
    <property type="entry name" value="GNAT"/>
    <property type="match status" value="1"/>
</dbReference>
<proteinExistence type="predicted"/>
<dbReference type="PANTHER" id="PTHR43415">
    <property type="entry name" value="SPERMIDINE N(1)-ACETYLTRANSFERASE"/>
    <property type="match status" value="1"/>
</dbReference>
<evidence type="ECO:0000259" key="1">
    <source>
        <dbReference type="PROSITE" id="PS51186"/>
    </source>
</evidence>
<keyword evidence="2" id="KW-0808">Transferase</keyword>
<dbReference type="AlphaFoldDB" id="A0A378PQJ7"/>
<dbReference type="RefSeq" id="WP_115368785.1">
    <property type="nucleotide sequence ID" value="NZ_UGPZ01000002.1"/>
</dbReference>
<dbReference type="EC" id="2.3.1.57" evidence="2"/>
<dbReference type="Proteomes" id="UP000254133">
    <property type="component" value="Unassembled WGS sequence"/>
</dbReference>
<dbReference type="InterPro" id="IPR016181">
    <property type="entry name" value="Acyl_CoA_acyltransferase"/>
</dbReference>
<accession>A0A378PQJ7</accession>
<dbReference type="GO" id="GO:0004145">
    <property type="term" value="F:diamine N-acetyltransferase activity"/>
    <property type="evidence" value="ECO:0007669"/>
    <property type="project" value="UniProtKB-EC"/>
</dbReference>
<dbReference type="PANTHER" id="PTHR43415:SF3">
    <property type="entry name" value="GNAT-FAMILY ACETYLTRANSFERASE"/>
    <property type="match status" value="1"/>
</dbReference>
<keyword evidence="2" id="KW-0012">Acyltransferase</keyword>
<dbReference type="InterPro" id="IPR000182">
    <property type="entry name" value="GNAT_dom"/>
</dbReference>
<protein>
    <submittedName>
        <fullName evidence="2">Spermidine N(1)-acetyltransferase</fullName>
        <ecNumber evidence="2">2.3.1.57</ecNumber>
    </submittedName>
</protein>
<sequence>MIQVTIRATEDYDFQGLYDLYRQEQVACQMLNLPNQPLHTWEKRLANIPSNVHSFVALMDTDDDYQIIGNAALTVASSPRRQHTGELIIAVKEEFWRMGVGNQLMQQMIDLADNWLNLQRIELTVYTDNEHAMALYRKFGFNIEGEAKKFAFRNGEFVDAYYMARVKGWQ</sequence>
<dbReference type="EMBL" id="UGPZ01000002">
    <property type="protein sequence ID" value="STY90531.1"/>
    <property type="molecule type" value="Genomic_DNA"/>
</dbReference>
<dbReference type="Gene3D" id="3.40.630.30">
    <property type="match status" value="1"/>
</dbReference>
<dbReference type="SUPFAM" id="SSF55729">
    <property type="entry name" value="Acyl-CoA N-acyltransferases (Nat)"/>
    <property type="match status" value="1"/>
</dbReference>
<name>A0A378PQJ7_MORBO</name>